<evidence type="ECO:0000313" key="4">
    <source>
        <dbReference type="Proteomes" id="UP001207654"/>
    </source>
</evidence>
<dbReference type="EMBL" id="JAPNKA010000001">
    <property type="protein sequence ID" value="MCY1080535.1"/>
    <property type="molecule type" value="Genomic_DNA"/>
</dbReference>
<protein>
    <submittedName>
        <fullName evidence="3">Uncharacterized protein</fullName>
    </submittedName>
</protein>
<feature type="transmembrane region" description="Helical" evidence="2">
    <location>
        <begin position="33"/>
        <end position="56"/>
    </location>
</feature>
<proteinExistence type="predicted"/>
<dbReference type="Proteomes" id="UP001207654">
    <property type="component" value="Unassembled WGS sequence"/>
</dbReference>
<evidence type="ECO:0000256" key="1">
    <source>
        <dbReference type="SAM" id="MobiDB-lite"/>
    </source>
</evidence>
<sequence length="486" mass="54403">MSTSTEDELATPGGEQPPEEAGGRTHRWPRRRVLGWSLLGLASAAAGGGGAAFKWLGERERRVTDEEVGSIDGYEAEAGLAKGGPPEGRMGDEAFAVLITQQATIPCFAGSQRASLRLSKALELAPSYAPARVLNACWDLQTDRPDLVPKVLSHPSVRDTPEARLLLELTERRPRAPSWSQAFFDSWRALGQPDFSKSTLLPEPLEWNHVISDGFTRSPSDETWRFPLMVLYPELAEKEQQWLLEQVRASQSVPLLMALREQLHSLEEQAPLRSFLLSSVEERLGQLAGPSPRTLQLALVPFLAGSPPAAPFERRELEALEKISALREWKQPSSEQFFLEMRGLIDMMYVPGHHAWAMASMAQATSHGTRLLQRTRASKAHLSENELRWLGRLLYEVGARLREQPSRLELDMGLRLQMSGSELMQHVPTREECISAWGQLGNWEDAVKKAAYDRWPLAPLREESCVHRARNELAWMQSFSGKGELP</sequence>
<dbReference type="RefSeq" id="WP_267539193.1">
    <property type="nucleotide sequence ID" value="NZ_JAPNKA010000001.1"/>
</dbReference>
<evidence type="ECO:0000256" key="2">
    <source>
        <dbReference type="SAM" id="Phobius"/>
    </source>
</evidence>
<organism evidence="3 4">
    <name type="scientific">Archangium lansingense</name>
    <dbReference type="NCBI Taxonomy" id="2995310"/>
    <lineage>
        <taxon>Bacteria</taxon>
        <taxon>Pseudomonadati</taxon>
        <taxon>Myxococcota</taxon>
        <taxon>Myxococcia</taxon>
        <taxon>Myxococcales</taxon>
        <taxon>Cystobacterineae</taxon>
        <taxon>Archangiaceae</taxon>
        <taxon>Archangium</taxon>
    </lineage>
</organism>
<reference evidence="3 4" key="1">
    <citation type="submission" date="2022-11" db="EMBL/GenBank/DDBJ databases">
        <title>Minimal conservation of predation-associated metabolite biosynthetic gene clusters underscores biosynthetic potential of Myxococcota including descriptions for ten novel species: Archangium lansinium sp. nov., Myxococcus landrumus sp. nov., Nannocystis bai.</title>
        <authorList>
            <person name="Ahearne A."/>
            <person name="Stevens C."/>
            <person name="Phillips K."/>
        </authorList>
    </citation>
    <scope>NUCLEOTIDE SEQUENCE [LARGE SCALE GENOMIC DNA]</scope>
    <source>
        <strain evidence="3 4">MIWBW</strain>
    </source>
</reference>
<gene>
    <name evidence="3" type="ORF">OV287_39415</name>
</gene>
<evidence type="ECO:0000313" key="3">
    <source>
        <dbReference type="EMBL" id="MCY1080535.1"/>
    </source>
</evidence>
<feature type="region of interest" description="Disordered" evidence="1">
    <location>
        <begin position="66"/>
        <end position="87"/>
    </location>
</feature>
<accession>A0ABT4AFR9</accession>
<feature type="region of interest" description="Disordered" evidence="1">
    <location>
        <begin position="1"/>
        <end position="27"/>
    </location>
</feature>
<name>A0ABT4AFR9_9BACT</name>
<keyword evidence="2" id="KW-0472">Membrane</keyword>
<keyword evidence="4" id="KW-1185">Reference proteome</keyword>
<keyword evidence="2" id="KW-1133">Transmembrane helix</keyword>
<keyword evidence="2" id="KW-0812">Transmembrane</keyword>
<comment type="caution">
    <text evidence="3">The sequence shown here is derived from an EMBL/GenBank/DDBJ whole genome shotgun (WGS) entry which is preliminary data.</text>
</comment>